<keyword evidence="2" id="KW-0472">Membrane</keyword>
<feature type="transmembrane region" description="Helical" evidence="2">
    <location>
        <begin position="49"/>
        <end position="73"/>
    </location>
</feature>
<keyword evidence="2" id="KW-1133">Transmembrane helix</keyword>
<keyword evidence="2" id="KW-0812">Transmembrane</keyword>
<feature type="domain" description="Bacterial sugar transferase" evidence="3">
    <location>
        <begin position="47"/>
        <end position="235"/>
    </location>
</feature>
<dbReference type="Proteomes" id="UP000663802">
    <property type="component" value="Unassembled WGS sequence"/>
</dbReference>
<dbReference type="InterPro" id="IPR003362">
    <property type="entry name" value="Bact_transf"/>
</dbReference>
<comment type="caution">
    <text evidence="4">The sequence shown here is derived from an EMBL/GenBank/DDBJ whole genome shotgun (WGS) entry which is preliminary data.</text>
</comment>
<dbReference type="Pfam" id="PF02397">
    <property type="entry name" value="Bac_transf"/>
    <property type="match status" value="1"/>
</dbReference>
<organism evidence="4 5">
    <name type="scientific">Clostridium zeae</name>
    <dbReference type="NCBI Taxonomy" id="2759022"/>
    <lineage>
        <taxon>Bacteria</taxon>
        <taxon>Bacillati</taxon>
        <taxon>Bacillota</taxon>
        <taxon>Clostridia</taxon>
        <taxon>Eubacteriales</taxon>
        <taxon>Clostridiaceae</taxon>
        <taxon>Clostridium</taxon>
    </lineage>
</organism>
<gene>
    <name evidence="4" type="ORF">CSC2_45000</name>
</gene>
<dbReference type="RefSeq" id="WP_228731346.1">
    <property type="nucleotide sequence ID" value="NZ_BMBA01000008.1"/>
</dbReference>
<protein>
    <submittedName>
        <fullName evidence="4">Multidrug MFS transporter</fullName>
    </submittedName>
</protein>
<evidence type="ECO:0000256" key="2">
    <source>
        <dbReference type="SAM" id="Phobius"/>
    </source>
</evidence>
<keyword evidence="5" id="KW-1185">Reference proteome</keyword>
<dbReference type="PANTHER" id="PTHR30576:SF10">
    <property type="entry name" value="SLL5057 PROTEIN"/>
    <property type="match status" value="1"/>
</dbReference>
<evidence type="ECO:0000313" key="5">
    <source>
        <dbReference type="Proteomes" id="UP000663802"/>
    </source>
</evidence>
<dbReference type="EMBL" id="BMBA01000008">
    <property type="protein sequence ID" value="GFZ33974.1"/>
    <property type="molecule type" value="Genomic_DNA"/>
</dbReference>
<name>A0ABQ1EH50_9CLOT</name>
<comment type="similarity">
    <text evidence="1">Belongs to the bacterial sugar transferase family.</text>
</comment>
<reference evidence="4 5" key="1">
    <citation type="journal article" date="2021" name="Int. J. Syst. Evol. Microbiol.">
        <title>Clostridium zeae sp. nov., isolated from corn silage.</title>
        <authorList>
            <person name="Kobayashi H."/>
            <person name="Tanizawa Y."/>
            <person name="Yagura M."/>
            <person name="Sakamoto M."/>
            <person name="Ohkuma M."/>
            <person name="Tohno M."/>
        </authorList>
    </citation>
    <scope>NUCLEOTIDE SEQUENCE [LARGE SCALE GENOMIC DNA]</scope>
    <source>
        <strain evidence="4 5">CSC2</strain>
    </source>
</reference>
<dbReference type="PANTHER" id="PTHR30576">
    <property type="entry name" value="COLANIC BIOSYNTHESIS UDP-GLUCOSE LIPID CARRIER TRANSFERASE"/>
    <property type="match status" value="1"/>
</dbReference>
<evidence type="ECO:0000256" key="1">
    <source>
        <dbReference type="ARBA" id="ARBA00006464"/>
    </source>
</evidence>
<proteinExistence type="inferred from homology"/>
<sequence length="241" mass="27541">MSSLGEELFSAEIQEELAMEEEIVVKEEINNNFAIKGDRRIVYHTIKRILDILGALLGLIVASPVFLITSILIKLDSKGPIFFSQQRVGLNGGLFKMYKFRSMVVNAEELKEILQKHNEMGGGPMFKMKEDPRVTKIGRFIRKTSIDELPQLVNILKGEMSIVGPRPSLPKEVAKLEAWMLERLEVKPGLTCYWQTSGRSDIGFLDWMKLDVKYVRERSTLVDIKLIIKTFKVFLGDEHAR</sequence>
<evidence type="ECO:0000313" key="4">
    <source>
        <dbReference type="EMBL" id="GFZ33974.1"/>
    </source>
</evidence>
<accession>A0ABQ1EH50</accession>
<evidence type="ECO:0000259" key="3">
    <source>
        <dbReference type="Pfam" id="PF02397"/>
    </source>
</evidence>